<comment type="subcellular location">
    <subcellularLocation>
        <location evidence="1">Cell membrane</location>
        <topology evidence="1">Multi-pass membrane protein</topology>
    </subcellularLocation>
</comment>
<reference evidence="9 10" key="1">
    <citation type="submission" date="2020-04" db="EMBL/GenBank/DDBJ databases">
        <title>Genomic insights into acetone-butanol-ethanol (ABE) fermentation by sequencing solventogenic clostridia strains.</title>
        <authorList>
            <person name="Brown S."/>
        </authorList>
    </citation>
    <scope>NUCLEOTIDE SEQUENCE [LARGE SCALE GENOMIC DNA]</scope>
    <source>
        <strain evidence="9 10">DJ011</strain>
    </source>
</reference>
<keyword evidence="6 8" id="KW-1133">Transmembrane helix</keyword>
<sequence length="355" mass="38320">MKRFIVFRKGKFSYIYEKRSVLIVVFTLILSIVSILLSTSIGQKYIPILKVIEVLLGNSQGGDSLIINTIRLPRTLVAFLVGASLGISGAILQGVVKNPLADPNIIGITASGSVGALVFLTLFTDSKNNSLTISIFYMPVFAFAGALLSVLLIYFLAYKKGVTPYRLIFIGIAISGASKALTSILIINGPVIFIKEAQLWITGTVYGTSWINVKLLFIWFSCIYLITLIYIRELNVQSLDDSISTGLGNDVEKNRFILMILSAALASGAVAVGGGISFVGLIAPHICRKLTNSSFEYITPLSALIGGIIVVLSDIAARTLFFPLDLPVGIFTAGIGAPFFIYLLVKNHKSLKEVV</sequence>
<dbReference type="Pfam" id="PF01032">
    <property type="entry name" value="FecCD"/>
    <property type="match status" value="1"/>
</dbReference>
<dbReference type="FunFam" id="1.10.3470.10:FF:000001">
    <property type="entry name" value="Vitamin B12 ABC transporter permease BtuC"/>
    <property type="match status" value="1"/>
</dbReference>
<feature type="transmembrane region" description="Helical" evidence="8">
    <location>
        <begin position="105"/>
        <end position="123"/>
    </location>
</feature>
<keyword evidence="7 8" id="KW-0472">Membrane</keyword>
<comment type="caution">
    <text evidence="9">The sequence shown here is derived from an EMBL/GenBank/DDBJ whole genome shotgun (WGS) entry which is preliminary data.</text>
</comment>
<evidence type="ECO:0000256" key="4">
    <source>
        <dbReference type="ARBA" id="ARBA00022475"/>
    </source>
</evidence>
<dbReference type="InterPro" id="IPR000522">
    <property type="entry name" value="ABC_transptr_permease_BtuC"/>
</dbReference>
<feature type="transmembrane region" description="Helical" evidence="8">
    <location>
        <begin position="75"/>
        <end position="93"/>
    </location>
</feature>
<evidence type="ECO:0000256" key="8">
    <source>
        <dbReference type="SAM" id="Phobius"/>
    </source>
</evidence>
<keyword evidence="5 8" id="KW-0812">Transmembrane</keyword>
<dbReference type="GO" id="GO:0022857">
    <property type="term" value="F:transmembrane transporter activity"/>
    <property type="evidence" value="ECO:0007669"/>
    <property type="project" value="InterPro"/>
</dbReference>
<dbReference type="PANTHER" id="PTHR30472:SF24">
    <property type="entry name" value="FERRIC ENTEROBACTIN TRANSPORT SYSTEM PERMEASE PROTEIN FEPG"/>
    <property type="match status" value="1"/>
</dbReference>
<comment type="similarity">
    <text evidence="2">Belongs to the binding-protein-dependent transport system permease family. FecCD subfamily.</text>
</comment>
<evidence type="ECO:0000313" key="10">
    <source>
        <dbReference type="Proteomes" id="UP000563151"/>
    </source>
</evidence>
<accession>A0A923EA75</accession>
<evidence type="ECO:0000313" key="9">
    <source>
        <dbReference type="EMBL" id="MBC2396725.1"/>
    </source>
</evidence>
<feature type="transmembrane region" description="Helical" evidence="8">
    <location>
        <begin position="295"/>
        <end position="316"/>
    </location>
</feature>
<proteinExistence type="inferred from homology"/>
<dbReference type="CDD" id="cd06550">
    <property type="entry name" value="TM_ABC_iron-siderophores_like"/>
    <property type="match status" value="1"/>
</dbReference>
<gene>
    <name evidence="9" type="ORF">HGG79_02870</name>
</gene>
<evidence type="ECO:0000256" key="5">
    <source>
        <dbReference type="ARBA" id="ARBA00022692"/>
    </source>
</evidence>
<dbReference type="GO" id="GO:0005886">
    <property type="term" value="C:plasma membrane"/>
    <property type="evidence" value="ECO:0007669"/>
    <property type="project" value="UniProtKB-SubCell"/>
</dbReference>
<name>A0A923EA75_CLOTT</name>
<organism evidence="9 10">
    <name type="scientific">Clostridium tetanomorphum</name>
    <dbReference type="NCBI Taxonomy" id="1553"/>
    <lineage>
        <taxon>Bacteria</taxon>
        <taxon>Bacillati</taxon>
        <taxon>Bacillota</taxon>
        <taxon>Clostridia</taxon>
        <taxon>Eubacteriales</taxon>
        <taxon>Clostridiaceae</taxon>
        <taxon>Clostridium</taxon>
    </lineage>
</organism>
<evidence type="ECO:0000256" key="6">
    <source>
        <dbReference type="ARBA" id="ARBA00022989"/>
    </source>
</evidence>
<evidence type="ECO:0000256" key="3">
    <source>
        <dbReference type="ARBA" id="ARBA00022448"/>
    </source>
</evidence>
<keyword evidence="3" id="KW-0813">Transport</keyword>
<evidence type="ECO:0000256" key="2">
    <source>
        <dbReference type="ARBA" id="ARBA00007935"/>
    </source>
</evidence>
<feature type="transmembrane region" description="Helical" evidence="8">
    <location>
        <begin position="168"/>
        <end position="194"/>
    </location>
</feature>
<dbReference type="InterPro" id="IPR037294">
    <property type="entry name" value="ABC_BtuC-like"/>
</dbReference>
<feature type="transmembrane region" description="Helical" evidence="8">
    <location>
        <begin position="21"/>
        <end position="42"/>
    </location>
</feature>
<feature type="transmembrane region" description="Helical" evidence="8">
    <location>
        <begin position="328"/>
        <end position="345"/>
    </location>
</feature>
<keyword evidence="4" id="KW-1003">Cell membrane</keyword>
<dbReference type="EMBL" id="JAAZWO010000003">
    <property type="protein sequence ID" value="MBC2396725.1"/>
    <property type="molecule type" value="Genomic_DNA"/>
</dbReference>
<protein>
    <submittedName>
        <fullName evidence="9">Iron ABC transporter permease</fullName>
    </submittedName>
</protein>
<dbReference type="PANTHER" id="PTHR30472">
    <property type="entry name" value="FERRIC ENTEROBACTIN TRANSPORT SYSTEM PERMEASE PROTEIN"/>
    <property type="match status" value="1"/>
</dbReference>
<feature type="transmembrane region" description="Helical" evidence="8">
    <location>
        <begin position="135"/>
        <end position="156"/>
    </location>
</feature>
<dbReference type="AlphaFoldDB" id="A0A923EA75"/>
<keyword evidence="10" id="KW-1185">Reference proteome</keyword>
<dbReference type="GO" id="GO:0033214">
    <property type="term" value="P:siderophore-iron import into cell"/>
    <property type="evidence" value="ECO:0007669"/>
    <property type="project" value="TreeGrafter"/>
</dbReference>
<dbReference type="SUPFAM" id="SSF81345">
    <property type="entry name" value="ABC transporter involved in vitamin B12 uptake, BtuC"/>
    <property type="match status" value="1"/>
</dbReference>
<evidence type="ECO:0000256" key="1">
    <source>
        <dbReference type="ARBA" id="ARBA00004651"/>
    </source>
</evidence>
<dbReference type="Proteomes" id="UP000563151">
    <property type="component" value="Unassembled WGS sequence"/>
</dbReference>
<evidence type="ECO:0000256" key="7">
    <source>
        <dbReference type="ARBA" id="ARBA00023136"/>
    </source>
</evidence>
<dbReference type="RefSeq" id="WP_173680233.1">
    <property type="nucleotide sequence ID" value="NZ_JAAZWO010000003.1"/>
</dbReference>
<feature type="transmembrane region" description="Helical" evidence="8">
    <location>
        <begin position="215"/>
        <end position="231"/>
    </location>
</feature>
<dbReference type="Gene3D" id="1.10.3470.10">
    <property type="entry name" value="ABC transporter involved in vitamin B12 uptake, BtuC"/>
    <property type="match status" value="1"/>
</dbReference>
<feature type="transmembrane region" description="Helical" evidence="8">
    <location>
        <begin position="256"/>
        <end position="283"/>
    </location>
</feature>